<proteinExistence type="predicted"/>
<organism evidence="3 4">
    <name type="scientific">Ancylobacter novellus</name>
    <name type="common">Thiobacillus novellus</name>
    <dbReference type="NCBI Taxonomy" id="921"/>
    <lineage>
        <taxon>Bacteria</taxon>
        <taxon>Pseudomonadati</taxon>
        <taxon>Pseudomonadota</taxon>
        <taxon>Alphaproteobacteria</taxon>
        <taxon>Hyphomicrobiales</taxon>
        <taxon>Xanthobacteraceae</taxon>
        <taxon>Ancylobacter</taxon>
    </lineage>
</organism>
<dbReference type="EMBL" id="QFPN01000009">
    <property type="protein sequence ID" value="PZQ12467.1"/>
    <property type="molecule type" value="Genomic_DNA"/>
</dbReference>
<name>A0A2W5LYK2_ANCNO</name>
<dbReference type="InterPro" id="IPR027802">
    <property type="entry name" value="Multi-ubiquitin_dom"/>
</dbReference>
<comment type="caution">
    <text evidence="3">The sequence shown here is derived from an EMBL/GenBank/DDBJ whole genome shotgun (WGS) entry which is preliminary data.</text>
</comment>
<protein>
    <recommendedName>
        <fullName evidence="2">Multi-ubiquitin domain-containing protein</fullName>
    </recommendedName>
</protein>
<feature type="domain" description="Multi-ubiquitin" evidence="2">
    <location>
        <begin position="23"/>
        <end position="97"/>
    </location>
</feature>
<dbReference type="Proteomes" id="UP000249577">
    <property type="component" value="Unassembled WGS sequence"/>
</dbReference>
<evidence type="ECO:0000313" key="3">
    <source>
        <dbReference type="EMBL" id="PZQ12467.1"/>
    </source>
</evidence>
<evidence type="ECO:0000313" key="4">
    <source>
        <dbReference type="Proteomes" id="UP000249577"/>
    </source>
</evidence>
<dbReference type="Pfam" id="PF14452">
    <property type="entry name" value="Multi_ubiq"/>
    <property type="match status" value="1"/>
</dbReference>
<dbReference type="AlphaFoldDB" id="A0A2W5LYK2"/>
<feature type="region of interest" description="Disordered" evidence="1">
    <location>
        <begin position="1"/>
        <end position="20"/>
    </location>
</feature>
<evidence type="ECO:0000256" key="1">
    <source>
        <dbReference type="SAM" id="MobiDB-lite"/>
    </source>
</evidence>
<sequence length="100" mass="10674">MSALPNVKPYDPGDKAPKPEKTVTIVINGQQKTVGKQEELTFEEVVTLSGEVPSPGSVGVQYSIQYTRGHGSKPAGTLVEGQSVKVKDGMEFDVTPTNRS</sequence>
<feature type="compositionally biased region" description="Basic and acidic residues" evidence="1">
    <location>
        <begin position="11"/>
        <end position="20"/>
    </location>
</feature>
<accession>A0A2W5LYK2</accession>
<reference evidence="3 4" key="1">
    <citation type="submission" date="2017-08" db="EMBL/GenBank/DDBJ databases">
        <title>Infants hospitalized years apart are colonized by the same room-sourced microbial strains.</title>
        <authorList>
            <person name="Brooks B."/>
            <person name="Olm M.R."/>
            <person name="Firek B.A."/>
            <person name="Baker R."/>
            <person name="Thomas B.C."/>
            <person name="Morowitz M.J."/>
            <person name="Banfield J.F."/>
        </authorList>
    </citation>
    <scope>NUCLEOTIDE SEQUENCE [LARGE SCALE GENOMIC DNA]</scope>
    <source>
        <strain evidence="3">S2_005_003_R2_43</strain>
    </source>
</reference>
<evidence type="ECO:0000259" key="2">
    <source>
        <dbReference type="Pfam" id="PF14452"/>
    </source>
</evidence>
<gene>
    <name evidence="3" type="ORF">DI565_15930</name>
</gene>